<dbReference type="AlphaFoldDB" id="A0A2T0MF76"/>
<organism evidence="2 3">
    <name type="scientific">Flagellimonas meridianipacifica</name>
    <dbReference type="NCBI Taxonomy" id="1080225"/>
    <lineage>
        <taxon>Bacteria</taxon>
        <taxon>Pseudomonadati</taxon>
        <taxon>Bacteroidota</taxon>
        <taxon>Flavobacteriia</taxon>
        <taxon>Flavobacteriales</taxon>
        <taxon>Flavobacteriaceae</taxon>
        <taxon>Flagellimonas</taxon>
    </lineage>
</organism>
<evidence type="ECO:0000313" key="3">
    <source>
        <dbReference type="Proteomes" id="UP000237640"/>
    </source>
</evidence>
<dbReference type="SUPFAM" id="SSF51206">
    <property type="entry name" value="cAMP-binding domain-like"/>
    <property type="match status" value="1"/>
</dbReference>
<evidence type="ECO:0000313" key="2">
    <source>
        <dbReference type="EMBL" id="PRX56231.1"/>
    </source>
</evidence>
<dbReference type="InterPro" id="IPR014710">
    <property type="entry name" value="RmlC-like_jellyroll"/>
</dbReference>
<keyword evidence="3" id="KW-1185">Reference proteome</keyword>
<evidence type="ECO:0000259" key="1">
    <source>
        <dbReference type="PROSITE" id="PS50042"/>
    </source>
</evidence>
<dbReference type="PROSITE" id="PS50042">
    <property type="entry name" value="CNMP_BINDING_3"/>
    <property type="match status" value="1"/>
</dbReference>
<dbReference type="CDD" id="cd00038">
    <property type="entry name" value="CAP_ED"/>
    <property type="match status" value="1"/>
</dbReference>
<dbReference type="Proteomes" id="UP000237640">
    <property type="component" value="Unassembled WGS sequence"/>
</dbReference>
<dbReference type="RefSeq" id="WP_106143226.1">
    <property type="nucleotide sequence ID" value="NZ_PVYX01000001.1"/>
</dbReference>
<proteinExistence type="predicted"/>
<name>A0A2T0MF76_9FLAO</name>
<reference evidence="2 3" key="1">
    <citation type="submission" date="2018-03" db="EMBL/GenBank/DDBJ databases">
        <title>Genomic Encyclopedia of Archaeal and Bacterial Type Strains, Phase II (KMG-II): from individual species to whole genera.</title>
        <authorList>
            <person name="Goeker M."/>
        </authorList>
    </citation>
    <scope>NUCLEOTIDE SEQUENCE [LARGE SCALE GENOMIC DNA]</scope>
    <source>
        <strain evidence="2 3">DSM 25027</strain>
    </source>
</reference>
<feature type="domain" description="Cyclic nucleotide-binding" evidence="1">
    <location>
        <begin position="11"/>
        <end position="71"/>
    </location>
</feature>
<dbReference type="Pfam" id="PF00027">
    <property type="entry name" value="cNMP_binding"/>
    <property type="match status" value="1"/>
</dbReference>
<dbReference type="InterPro" id="IPR018490">
    <property type="entry name" value="cNMP-bd_dom_sf"/>
</dbReference>
<gene>
    <name evidence="2" type="ORF">CLV81_0225</name>
</gene>
<dbReference type="InterPro" id="IPR000595">
    <property type="entry name" value="cNMP-bd_dom"/>
</dbReference>
<dbReference type="EMBL" id="PVYX01000001">
    <property type="protein sequence ID" value="PRX56231.1"/>
    <property type="molecule type" value="Genomic_DNA"/>
</dbReference>
<sequence length="187" mass="21983">MHERLRNHFEEIVDLTDQEFAFVLTQFKTREFEKGDFIFQNGDPIKYAYFIVSGLVKLVYHDENANEHIVSFAMEDWWESDFNAFFNRSEATYSLKCLEATRVCYLTLEGYQKLSKGLPKMGIFWLQKSNGGFMSSQRRILSLLTTNPKERYEQFLKEYPSLGQRISKTQIAAYLGVSRETLSRLHS</sequence>
<dbReference type="Gene3D" id="2.60.120.10">
    <property type="entry name" value="Jelly Rolls"/>
    <property type="match status" value="1"/>
</dbReference>
<accession>A0A2T0MF76</accession>
<protein>
    <submittedName>
        <fullName evidence="2">CRP-like cAMP-binding protein</fullName>
    </submittedName>
</protein>
<dbReference type="OrthoDB" id="1092431at2"/>
<comment type="caution">
    <text evidence="2">The sequence shown here is derived from an EMBL/GenBank/DDBJ whole genome shotgun (WGS) entry which is preliminary data.</text>
</comment>